<dbReference type="GO" id="GO:0003677">
    <property type="term" value="F:DNA binding"/>
    <property type="evidence" value="ECO:0007669"/>
    <property type="project" value="UniProtKB-KW"/>
</dbReference>
<dbReference type="PATRIC" id="fig|1178482.3.peg.884"/>
<dbReference type="SMART" id="SM00421">
    <property type="entry name" value="HTH_LUXR"/>
    <property type="match status" value="1"/>
</dbReference>
<dbReference type="OrthoDB" id="9796655at2"/>
<gene>
    <name evidence="7" type="ORF">BJB45_08615</name>
</gene>
<evidence type="ECO:0000313" key="7">
    <source>
        <dbReference type="EMBL" id="ERL52015.1"/>
    </source>
</evidence>
<evidence type="ECO:0000256" key="2">
    <source>
        <dbReference type="ARBA" id="ARBA00023125"/>
    </source>
</evidence>
<name>W1NAR6_9GAMM</name>
<evidence type="ECO:0000256" key="4">
    <source>
        <dbReference type="PROSITE-ProRule" id="PRU00169"/>
    </source>
</evidence>
<dbReference type="EMBL" id="AVBC01000019">
    <property type="protein sequence ID" value="ERL52015.1"/>
    <property type="molecule type" value="Genomic_DNA"/>
</dbReference>
<keyword evidence="2" id="KW-0238">DNA-binding</keyword>
<dbReference type="STRING" id="1178482.AR456_18370"/>
<dbReference type="Gene3D" id="1.10.10.10">
    <property type="entry name" value="Winged helix-like DNA-binding domain superfamily/Winged helix DNA-binding domain"/>
    <property type="match status" value="1"/>
</dbReference>
<reference evidence="7 8" key="1">
    <citation type="submission" date="2013-08" db="EMBL/GenBank/DDBJ databases">
        <title>draft genome of Halomonas huanghegensis, strain BJGMM-B45T.</title>
        <authorList>
            <person name="Miao C."/>
            <person name="Wan Y."/>
            <person name="Jin W."/>
        </authorList>
    </citation>
    <scope>NUCLEOTIDE SEQUENCE [LARGE SCALE GENOMIC DNA]</scope>
    <source>
        <strain evidence="7 8">BJGMM-B45</strain>
    </source>
</reference>
<dbReference type="GO" id="GO:0000160">
    <property type="term" value="P:phosphorelay signal transduction system"/>
    <property type="evidence" value="ECO:0007669"/>
    <property type="project" value="InterPro"/>
</dbReference>
<dbReference type="InterPro" id="IPR039420">
    <property type="entry name" value="WalR-like"/>
</dbReference>
<dbReference type="InterPro" id="IPR011006">
    <property type="entry name" value="CheY-like_superfamily"/>
</dbReference>
<dbReference type="InterPro" id="IPR000792">
    <property type="entry name" value="Tscrpt_reg_LuxR_C"/>
</dbReference>
<evidence type="ECO:0000259" key="5">
    <source>
        <dbReference type="PROSITE" id="PS50043"/>
    </source>
</evidence>
<dbReference type="Pfam" id="PF00196">
    <property type="entry name" value="GerE"/>
    <property type="match status" value="1"/>
</dbReference>
<dbReference type="PROSITE" id="PS50110">
    <property type="entry name" value="RESPONSE_REGULATORY"/>
    <property type="match status" value="1"/>
</dbReference>
<dbReference type="Gene3D" id="3.40.50.2300">
    <property type="match status" value="1"/>
</dbReference>
<evidence type="ECO:0008006" key="9">
    <source>
        <dbReference type="Google" id="ProtNLM"/>
    </source>
</evidence>
<keyword evidence="1" id="KW-0805">Transcription regulation</keyword>
<dbReference type="InterPro" id="IPR036388">
    <property type="entry name" value="WH-like_DNA-bd_sf"/>
</dbReference>
<dbReference type="SMART" id="SM00448">
    <property type="entry name" value="REC"/>
    <property type="match status" value="1"/>
</dbReference>
<proteinExistence type="predicted"/>
<dbReference type="RefSeq" id="WP_021817847.1">
    <property type="nucleotide sequence ID" value="NZ_AVBC01000019.1"/>
</dbReference>
<dbReference type="PROSITE" id="PS50043">
    <property type="entry name" value="HTH_LUXR_2"/>
    <property type="match status" value="1"/>
</dbReference>
<dbReference type="InterPro" id="IPR001789">
    <property type="entry name" value="Sig_transdc_resp-reg_receiver"/>
</dbReference>
<keyword evidence="4" id="KW-0597">Phosphoprotein</keyword>
<evidence type="ECO:0000259" key="6">
    <source>
        <dbReference type="PROSITE" id="PS50110"/>
    </source>
</evidence>
<feature type="domain" description="HTH luxR-type" evidence="5">
    <location>
        <begin position="143"/>
        <end position="208"/>
    </location>
</feature>
<dbReference type="Proteomes" id="UP000019113">
    <property type="component" value="Unassembled WGS sequence"/>
</dbReference>
<dbReference type="SUPFAM" id="SSF52172">
    <property type="entry name" value="CheY-like"/>
    <property type="match status" value="1"/>
</dbReference>
<dbReference type="PANTHER" id="PTHR43214">
    <property type="entry name" value="TWO-COMPONENT RESPONSE REGULATOR"/>
    <property type="match status" value="1"/>
</dbReference>
<dbReference type="Pfam" id="PF00072">
    <property type="entry name" value="Response_reg"/>
    <property type="match status" value="1"/>
</dbReference>
<dbReference type="PANTHER" id="PTHR43214:SF41">
    <property type="entry name" value="NITRATE_NITRITE RESPONSE REGULATOR PROTEIN NARP"/>
    <property type="match status" value="1"/>
</dbReference>
<organism evidence="7 8">
    <name type="scientific">Halomonas huangheensis</name>
    <dbReference type="NCBI Taxonomy" id="1178482"/>
    <lineage>
        <taxon>Bacteria</taxon>
        <taxon>Pseudomonadati</taxon>
        <taxon>Pseudomonadota</taxon>
        <taxon>Gammaproteobacteria</taxon>
        <taxon>Oceanospirillales</taxon>
        <taxon>Halomonadaceae</taxon>
        <taxon>Halomonas</taxon>
    </lineage>
</organism>
<dbReference type="GO" id="GO:0006355">
    <property type="term" value="P:regulation of DNA-templated transcription"/>
    <property type="evidence" value="ECO:0007669"/>
    <property type="project" value="InterPro"/>
</dbReference>
<feature type="domain" description="Response regulatory" evidence="6">
    <location>
        <begin position="8"/>
        <end position="123"/>
    </location>
</feature>
<comment type="caution">
    <text evidence="7">The sequence shown here is derived from an EMBL/GenBank/DDBJ whole genome shotgun (WGS) entry which is preliminary data.</text>
</comment>
<evidence type="ECO:0000256" key="1">
    <source>
        <dbReference type="ARBA" id="ARBA00023015"/>
    </source>
</evidence>
<dbReference type="AlphaFoldDB" id="W1NAR6"/>
<sequence>MSRSGAAKILITGNHPLACWGLSIFLSNRGYRDVDWVKCDKNLKKIISFSHPDIVIMDSNVSGVDGIDLISSFSRRKVHPEFLVLSDLPDKVHARRYRVAGASGFVRKEDDMSIVAHALESIFDGCLCFPESIHMEDDGCTSGIDAMSFLSSRELSVFDKLVLGMKNKEVAASLQMREKYVSACKARVYKKLGVSSVAELIEVARQNGVI</sequence>
<dbReference type="InterPro" id="IPR016032">
    <property type="entry name" value="Sig_transdc_resp-reg_C-effctor"/>
</dbReference>
<evidence type="ECO:0000256" key="3">
    <source>
        <dbReference type="ARBA" id="ARBA00023163"/>
    </source>
</evidence>
<keyword evidence="3" id="KW-0804">Transcription</keyword>
<protein>
    <recommendedName>
        <fullName evidence="9">Response regulatory domain-containing protein</fullName>
    </recommendedName>
</protein>
<feature type="modified residue" description="4-aspartylphosphate" evidence="4">
    <location>
        <position position="58"/>
    </location>
</feature>
<keyword evidence="8" id="KW-1185">Reference proteome</keyword>
<dbReference type="SUPFAM" id="SSF46894">
    <property type="entry name" value="C-terminal effector domain of the bipartite response regulators"/>
    <property type="match status" value="1"/>
</dbReference>
<accession>W1NAR6</accession>
<dbReference type="eggNOG" id="COG2197">
    <property type="taxonomic scope" value="Bacteria"/>
</dbReference>
<evidence type="ECO:0000313" key="8">
    <source>
        <dbReference type="Proteomes" id="UP000019113"/>
    </source>
</evidence>